<keyword evidence="4" id="KW-0238">DNA-binding</keyword>
<proteinExistence type="inferred from homology"/>
<keyword evidence="3" id="KW-0805">Transcription regulation</keyword>
<evidence type="ECO:0000256" key="2">
    <source>
        <dbReference type="ARBA" id="ARBA00005510"/>
    </source>
</evidence>
<dbReference type="GO" id="GO:0046983">
    <property type="term" value="F:protein dimerization activity"/>
    <property type="evidence" value="ECO:0007669"/>
    <property type="project" value="InterPro"/>
</dbReference>
<dbReference type="EMBL" id="CM000760">
    <property type="protein sequence ID" value="KXG39918.1"/>
    <property type="molecule type" value="Genomic_DNA"/>
</dbReference>
<comment type="subcellular location">
    <subcellularLocation>
        <location evidence="1">Nucleus</location>
    </subcellularLocation>
</comment>
<feature type="compositionally biased region" description="Low complexity" evidence="7">
    <location>
        <begin position="217"/>
        <end position="236"/>
    </location>
</feature>
<dbReference type="CDD" id="cd11454">
    <property type="entry name" value="bHLH_AtIND_like"/>
    <property type="match status" value="1"/>
</dbReference>
<reference evidence="10" key="2">
    <citation type="journal article" date="2018" name="Plant J.">
        <title>The Sorghum bicolor reference genome: improved assembly, gene annotations, a transcriptome atlas, and signatures of genome organization.</title>
        <authorList>
            <person name="McCormick R.F."/>
            <person name="Truong S.K."/>
            <person name="Sreedasyam A."/>
            <person name="Jenkins J."/>
            <person name="Shu S."/>
            <person name="Sims D."/>
            <person name="Kennedy M."/>
            <person name="Amirebrahimi M."/>
            <person name="Weers B.D."/>
            <person name="McKinley B."/>
            <person name="Mattison A."/>
            <person name="Morishige D.T."/>
            <person name="Grimwood J."/>
            <person name="Schmutz J."/>
            <person name="Mullet J.E."/>
        </authorList>
    </citation>
    <scope>NUCLEOTIDE SEQUENCE [LARGE SCALE GENOMIC DNA]</scope>
    <source>
        <strain evidence="10">cv. BTx623</strain>
    </source>
</reference>
<dbReference type="InterPro" id="IPR045843">
    <property type="entry name" value="IND-like"/>
</dbReference>
<dbReference type="InterPro" id="IPR036638">
    <property type="entry name" value="HLH_DNA-bd_sf"/>
</dbReference>
<feature type="domain" description="BHLH" evidence="8">
    <location>
        <begin position="237"/>
        <end position="286"/>
    </location>
</feature>
<dbReference type="eggNOG" id="ENOG502R684">
    <property type="taxonomic scope" value="Eukaryota"/>
</dbReference>
<evidence type="ECO:0000313" key="9">
    <source>
        <dbReference type="EMBL" id="KXG39918.1"/>
    </source>
</evidence>
<keyword evidence="5" id="KW-0804">Transcription</keyword>
<dbReference type="PROSITE" id="PS50888">
    <property type="entry name" value="BHLH"/>
    <property type="match status" value="1"/>
</dbReference>
<evidence type="ECO:0000256" key="5">
    <source>
        <dbReference type="ARBA" id="ARBA00023163"/>
    </source>
</evidence>
<dbReference type="AlphaFoldDB" id="A0A1B6QPS0"/>
<protein>
    <recommendedName>
        <fullName evidence="8">BHLH domain-containing protein</fullName>
    </recommendedName>
</protein>
<dbReference type="OrthoDB" id="651283at2759"/>
<dbReference type="Pfam" id="PF00010">
    <property type="entry name" value="HLH"/>
    <property type="match status" value="1"/>
</dbReference>
<dbReference type="GO" id="GO:0005634">
    <property type="term" value="C:nucleus"/>
    <property type="evidence" value="ECO:0000318"/>
    <property type="project" value="GO_Central"/>
</dbReference>
<dbReference type="OMA" id="SAPYCYM"/>
<dbReference type="PANTHER" id="PTHR16223">
    <property type="entry name" value="TRANSCRIPTION FACTOR BHLH83-RELATED"/>
    <property type="match status" value="1"/>
</dbReference>
<dbReference type="Proteomes" id="UP000000768">
    <property type="component" value="Chromosome 1"/>
</dbReference>
<gene>
    <name evidence="9" type="ORF">SORBI_3001G464300</name>
</gene>
<dbReference type="PANTHER" id="PTHR16223:SF330">
    <property type="entry name" value="OS03G0205300 PROTEIN"/>
    <property type="match status" value="1"/>
</dbReference>
<comment type="similarity">
    <text evidence="2">Belongs to the bHLH protein family.</text>
</comment>
<evidence type="ECO:0000256" key="6">
    <source>
        <dbReference type="ARBA" id="ARBA00023242"/>
    </source>
</evidence>
<sequence>MESSEASWHSFDPSVAVEDSETMAQLLGVQYSGNEQKQPTPTAMYWPGQETDQYYSSAAYPYYMQMQQHNSGASCYDHGYYGSNTFTMTGGDFFVPEEQIMAADPSFMLDLNLDFEYQDGEGAGRGCGGGNTPAIGKRKREDQKGESTTCTVPKKKSRSTAIPVQKKGKKAQKGRCSRGNQEESNGGGDVARQQQCSSNGYLSDDESLEMTACSNVSSASKKSSSSAGGKARAGRGAAIDPQSLYARKRRERINERLKVLQNLVPNGTKVDISTMLEEAAQYVKFLQLQIKLLSSDDMWMFAPIAYNGVNVGLDLKISPPQQ</sequence>
<feature type="compositionally biased region" description="Gly residues" evidence="7">
    <location>
        <begin position="121"/>
        <end position="131"/>
    </location>
</feature>
<dbReference type="STRING" id="4558.A0A1B6QPS0"/>
<dbReference type="GO" id="GO:0006357">
    <property type="term" value="P:regulation of transcription by RNA polymerase II"/>
    <property type="evidence" value="ECO:0000318"/>
    <property type="project" value="GO_Central"/>
</dbReference>
<evidence type="ECO:0000256" key="7">
    <source>
        <dbReference type="SAM" id="MobiDB-lite"/>
    </source>
</evidence>
<dbReference type="GO" id="GO:0000978">
    <property type="term" value="F:RNA polymerase II cis-regulatory region sequence-specific DNA binding"/>
    <property type="evidence" value="ECO:0000318"/>
    <property type="project" value="GO_Central"/>
</dbReference>
<accession>A0A1B6QPS0</accession>
<evidence type="ECO:0000256" key="1">
    <source>
        <dbReference type="ARBA" id="ARBA00004123"/>
    </source>
</evidence>
<dbReference type="GO" id="GO:0000981">
    <property type="term" value="F:DNA-binding transcription factor activity, RNA polymerase II-specific"/>
    <property type="evidence" value="ECO:0000318"/>
    <property type="project" value="GO_Central"/>
</dbReference>
<evidence type="ECO:0000256" key="3">
    <source>
        <dbReference type="ARBA" id="ARBA00023015"/>
    </source>
</evidence>
<reference evidence="9 10" key="1">
    <citation type="journal article" date="2009" name="Nature">
        <title>The Sorghum bicolor genome and the diversification of grasses.</title>
        <authorList>
            <person name="Paterson A.H."/>
            <person name="Bowers J.E."/>
            <person name="Bruggmann R."/>
            <person name="Dubchak I."/>
            <person name="Grimwood J."/>
            <person name="Gundlach H."/>
            <person name="Haberer G."/>
            <person name="Hellsten U."/>
            <person name="Mitros T."/>
            <person name="Poliakov A."/>
            <person name="Schmutz J."/>
            <person name="Spannagl M."/>
            <person name="Tang H."/>
            <person name="Wang X."/>
            <person name="Wicker T."/>
            <person name="Bharti A.K."/>
            <person name="Chapman J."/>
            <person name="Feltus F.A."/>
            <person name="Gowik U."/>
            <person name="Grigoriev I.V."/>
            <person name="Lyons E."/>
            <person name="Maher C.A."/>
            <person name="Martis M."/>
            <person name="Narechania A."/>
            <person name="Otillar R.P."/>
            <person name="Penning B.W."/>
            <person name="Salamov A.A."/>
            <person name="Wang Y."/>
            <person name="Zhang L."/>
            <person name="Carpita N.C."/>
            <person name="Freeling M."/>
            <person name="Gingle A.R."/>
            <person name="Hash C.T."/>
            <person name="Keller B."/>
            <person name="Klein P."/>
            <person name="Kresovich S."/>
            <person name="McCann M.C."/>
            <person name="Ming R."/>
            <person name="Peterson D.G."/>
            <person name="Mehboob-ur-Rahman"/>
            <person name="Ware D."/>
            <person name="Westhoff P."/>
            <person name="Mayer K.F."/>
            <person name="Messing J."/>
            <person name="Rokhsar D.S."/>
        </authorList>
    </citation>
    <scope>NUCLEOTIDE SEQUENCE [LARGE SCALE GENOMIC DNA]</scope>
    <source>
        <strain evidence="10">cv. BTx623</strain>
    </source>
</reference>
<dbReference type="SUPFAM" id="SSF47459">
    <property type="entry name" value="HLH, helix-loop-helix DNA-binding domain"/>
    <property type="match status" value="1"/>
</dbReference>
<dbReference type="Gramene" id="KXG39918">
    <property type="protein sequence ID" value="KXG39918"/>
    <property type="gene ID" value="SORBI_3001G464300"/>
</dbReference>
<feature type="region of interest" description="Disordered" evidence="7">
    <location>
        <begin position="121"/>
        <end position="201"/>
    </location>
</feature>
<dbReference type="FunFam" id="4.10.280.10:FF:000022">
    <property type="entry name" value="Basic helix-loop-helix transcription factor"/>
    <property type="match status" value="1"/>
</dbReference>
<feature type="region of interest" description="Disordered" evidence="7">
    <location>
        <begin position="213"/>
        <end position="236"/>
    </location>
</feature>
<dbReference type="InterPro" id="IPR011598">
    <property type="entry name" value="bHLH_dom"/>
</dbReference>
<keyword evidence="6" id="KW-0539">Nucleus</keyword>
<evidence type="ECO:0000256" key="4">
    <source>
        <dbReference type="ARBA" id="ARBA00023125"/>
    </source>
</evidence>
<organism evidence="9 10">
    <name type="scientific">Sorghum bicolor</name>
    <name type="common">Sorghum</name>
    <name type="synonym">Sorghum vulgare</name>
    <dbReference type="NCBI Taxonomy" id="4558"/>
    <lineage>
        <taxon>Eukaryota</taxon>
        <taxon>Viridiplantae</taxon>
        <taxon>Streptophyta</taxon>
        <taxon>Embryophyta</taxon>
        <taxon>Tracheophyta</taxon>
        <taxon>Spermatophyta</taxon>
        <taxon>Magnoliopsida</taxon>
        <taxon>Liliopsida</taxon>
        <taxon>Poales</taxon>
        <taxon>Poaceae</taxon>
        <taxon>PACMAD clade</taxon>
        <taxon>Panicoideae</taxon>
        <taxon>Andropogonodae</taxon>
        <taxon>Andropogoneae</taxon>
        <taxon>Sorghinae</taxon>
        <taxon>Sorghum</taxon>
    </lineage>
</organism>
<evidence type="ECO:0000259" key="8">
    <source>
        <dbReference type="PROSITE" id="PS50888"/>
    </source>
</evidence>
<dbReference type="FunCoup" id="A0A1B6QPS0">
    <property type="interactions" value="904"/>
</dbReference>
<feature type="compositionally biased region" description="Basic residues" evidence="7">
    <location>
        <begin position="166"/>
        <end position="176"/>
    </location>
</feature>
<name>A0A1B6QPS0_SORBI</name>
<evidence type="ECO:0000313" key="10">
    <source>
        <dbReference type="Proteomes" id="UP000000768"/>
    </source>
</evidence>
<keyword evidence="10" id="KW-1185">Reference proteome</keyword>
<dbReference type="SMART" id="SM00353">
    <property type="entry name" value="HLH"/>
    <property type="match status" value="1"/>
</dbReference>
<dbReference type="InParanoid" id="A0A1B6QPS0"/>
<dbReference type="Gene3D" id="4.10.280.10">
    <property type="entry name" value="Helix-loop-helix DNA-binding domain"/>
    <property type="match status" value="1"/>
</dbReference>
<feature type="compositionally biased region" description="Polar residues" evidence="7">
    <location>
        <begin position="192"/>
        <end position="201"/>
    </location>
</feature>